<dbReference type="SMART" id="SM00211">
    <property type="entry name" value="TY"/>
    <property type="match status" value="1"/>
</dbReference>
<dbReference type="GO" id="GO:0006886">
    <property type="term" value="P:intracellular protein transport"/>
    <property type="evidence" value="ECO:0007669"/>
    <property type="project" value="InterPro"/>
</dbReference>
<feature type="disulfide bond" evidence="2 3">
    <location>
        <begin position="128"/>
        <end position="147"/>
    </location>
</feature>
<feature type="disulfide bond" evidence="2">
    <location>
        <begin position="158"/>
        <end position="163"/>
    </location>
</feature>
<keyword evidence="4" id="KW-0472">Membrane</keyword>
<evidence type="ECO:0000256" key="1">
    <source>
        <dbReference type="ARBA" id="ARBA00023157"/>
    </source>
</evidence>
<feature type="disulfide bond" evidence="2 3">
    <location>
        <begin position="165"/>
        <end position="185"/>
    </location>
</feature>
<evidence type="ECO:0000259" key="5">
    <source>
        <dbReference type="PROSITE" id="PS51162"/>
    </source>
</evidence>
<dbReference type="EMBL" id="CAJRST010039999">
    <property type="protein sequence ID" value="CAG6016600.1"/>
    <property type="molecule type" value="Genomic_DNA"/>
</dbReference>
<dbReference type="GO" id="GO:0042289">
    <property type="term" value="F:MHC class II protein binding"/>
    <property type="evidence" value="ECO:0007669"/>
    <property type="project" value="InterPro"/>
</dbReference>
<dbReference type="Pfam" id="PF00086">
    <property type="entry name" value="Thyroglobulin_1"/>
    <property type="match status" value="1"/>
</dbReference>
<dbReference type="GO" id="GO:0006955">
    <property type="term" value="P:immune response"/>
    <property type="evidence" value="ECO:0007669"/>
    <property type="project" value="InterPro"/>
</dbReference>
<proteinExistence type="predicted"/>
<dbReference type="PROSITE" id="PS51162">
    <property type="entry name" value="THYROGLOBULIN_1_2"/>
    <property type="match status" value="1"/>
</dbReference>
<evidence type="ECO:0000256" key="4">
    <source>
        <dbReference type="SAM" id="Phobius"/>
    </source>
</evidence>
<evidence type="ECO:0000256" key="3">
    <source>
        <dbReference type="PROSITE-ProRule" id="PRU00500"/>
    </source>
</evidence>
<feature type="transmembrane region" description="Helical" evidence="4">
    <location>
        <begin position="38"/>
        <end position="60"/>
    </location>
</feature>
<dbReference type="GO" id="GO:0016020">
    <property type="term" value="C:membrane"/>
    <property type="evidence" value="ECO:0007669"/>
    <property type="project" value="InterPro"/>
</dbReference>
<dbReference type="InterPro" id="IPR000716">
    <property type="entry name" value="Thyroglobulin_1"/>
</dbReference>
<dbReference type="SUPFAM" id="SSF57610">
    <property type="entry name" value="Thyroglobulin type-1 domain"/>
    <property type="match status" value="1"/>
</dbReference>
<dbReference type="Gene3D" id="4.10.800.10">
    <property type="entry name" value="Thyroglobulin type-1"/>
    <property type="match status" value="1"/>
</dbReference>
<dbReference type="CDD" id="cd00191">
    <property type="entry name" value="TY"/>
    <property type="match status" value="1"/>
</dbReference>
<gene>
    <name evidence="6" type="ORF">MMEN_LOCUS20399</name>
</gene>
<dbReference type="Pfam" id="PF09307">
    <property type="entry name" value="MHC2-interact"/>
    <property type="match status" value="1"/>
</dbReference>
<dbReference type="GO" id="GO:0035718">
    <property type="term" value="F:macrophage migration inhibitory factor binding"/>
    <property type="evidence" value="ECO:0007669"/>
    <property type="project" value="InterPro"/>
</dbReference>
<accession>A0A8S4BMN2</accession>
<keyword evidence="4" id="KW-1133">Transmembrane helix</keyword>
<protein>
    <submittedName>
        <fullName evidence="6">(Atlantic silverside) hypothetical protein</fullName>
    </submittedName>
</protein>
<feature type="domain" description="Thyroglobulin type-1" evidence="5">
    <location>
        <begin position="125"/>
        <end position="185"/>
    </location>
</feature>
<name>A0A8S4BMN2_9TELE</name>
<dbReference type="InterPro" id="IPR036857">
    <property type="entry name" value="Thyroglobulin_1_sf"/>
</dbReference>
<dbReference type="InterPro" id="IPR043530">
    <property type="entry name" value="CD74_antigen"/>
</dbReference>
<keyword evidence="1 2" id="KW-1015">Disulfide bond</keyword>
<dbReference type="GO" id="GO:0019882">
    <property type="term" value="P:antigen processing and presentation"/>
    <property type="evidence" value="ECO:0007669"/>
    <property type="project" value="InterPro"/>
</dbReference>
<evidence type="ECO:0000313" key="6">
    <source>
        <dbReference type="EMBL" id="CAG6016600.1"/>
    </source>
</evidence>
<dbReference type="AlphaFoldDB" id="A0A8S4BMN2"/>
<sequence length="200" mass="20967">MADAENPNHPLIGVPNQQAAVNVGAPAQSPRSSRAYKVAGLTLLAGVLIVSQVMIGYFLLSQKSDIKSLEEQNKKMNSDLTRGRSGGASVPARMHVPMMALPEMMDDTMMEESSTGAPEKKAAPLTACQLQSAGLKAVQVPGFRPSCDQQGLYKAEQCFMGECWCVNTVNGEQIPGSLSQGSAGCIKSPVSGGLLTAVEA</sequence>
<dbReference type="OrthoDB" id="406800at2759"/>
<keyword evidence="4" id="KW-0812">Transmembrane</keyword>
<dbReference type="InterPro" id="IPR015386">
    <property type="entry name" value="MHC_II-assoc_invar/CLIP_MHC-bd"/>
</dbReference>
<dbReference type="Proteomes" id="UP000677803">
    <property type="component" value="Unassembled WGS sequence"/>
</dbReference>
<evidence type="ECO:0000256" key="2">
    <source>
        <dbReference type="PIRSR" id="PIRSR001992-1"/>
    </source>
</evidence>
<dbReference type="PIRSF" id="PIRSF001992">
    <property type="entry name" value="CD74_antigen"/>
    <property type="match status" value="1"/>
</dbReference>
<organism evidence="6 7">
    <name type="scientific">Menidia menidia</name>
    <name type="common">Atlantic silverside</name>
    <dbReference type="NCBI Taxonomy" id="238744"/>
    <lineage>
        <taxon>Eukaryota</taxon>
        <taxon>Metazoa</taxon>
        <taxon>Chordata</taxon>
        <taxon>Craniata</taxon>
        <taxon>Vertebrata</taxon>
        <taxon>Euteleostomi</taxon>
        <taxon>Actinopterygii</taxon>
        <taxon>Neopterygii</taxon>
        <taxon>Teleostei</taxon>
        <taxon>Neoteleostei</taxon>
        <taxon>Acanthomorphata</taxon>
        <taxon>Ovalentaria</taxon>
        <taxon>Atherinomorphae</taxon>
        <taxon>Atheriniformes</taxon>
        <taxon>Atherinopsidae</taxon>
        <taxon>Menidiinae</taxon>
        <taxon>Menidia</taxon>
    </lineage>
</organism>
<evidence type="ECO:0000313" key="7">
    <source>
        <dbReference type="Proteomes" id="UP000677803"/>
    </source>
</evidence>
<comment type="caution">
    <text evidence="3">Lacks conserved residue(s) required for the propagation of feature annotation.</text>
</comment>
<dbReference type="PROSITE" id="PS00484">
    <property type="entry name" value="THYROGLOBULIN_1_1"/>
    <property type="match status" value="1"/>
</dbReference>
<comment type="caution">
    <text evidence="6">The sequence shown here is derived from an EMBL/GenBank/DDBJ whole genome shotgun (WGS) entry which is preliminary data.</text>
</comment>
<reference evidence="6" key="1">
    <citation type="submission" date="2021-05" db="EMBL/GenBank/DDBJ databases">
        <authorList>
            <person name="Tigano A."/>
        </authorList>
    </citation>
    <scope>NUCLEOTIDE SEQUENCE</scope>
</reference>
<keyword evidence="7" id="KW-1185">Reference proteome</keyword>